<feature type="transmembrane region" description="Helical" evidence="1">
    <location>
        <begin position="40"/>
        <end position="60"/>
    </location>
</feature>
<sequence>MLAIWVLWHLAFGALSTFWPEVGANAVGWSAEGGWSDPLLAMSTQYGMVMVLLAGMYAFMLLEPLRYLGLIWVAVGEQALGILYAFYIYANMGQITPTQLGVQAAVNVIIMLVFVLLWSGLKGQTGQAKAA</sequence>
<feature type="transmembrane region" description="Helical" evidence="1">
    <location>
        <begin position="67"/>
        <end position="90"/>
    </location>
</feature>
<feature type="transmembrane region" description="Helical" evidence="1">
    <location>
        <begin position="102"/>
        <end position="121"/>
    </location>
</feature>
<comment type="caution">
    <text evidence="2">The sequence shown here is derived from an EMBL/GenBank/DDBJ whole genome shotgun (WGS) entry which is preliminary data.</text>
</comment>
<keyword evidence="1" id="KW-1133">Transmembrane helix</keyword>
<proteinExistence type="predicted"/>
<evidence type="ECO:0000313" key="3">
    <source>
        <dbReference type="Proteomes" id="UP001296873"/>
    </source>
</evidence>
<protein>
    <submittedName>
        <fullName evidence="2">Uncharacterized protein</fullName>
    </submittedName>
</protein>
<keyword evidence="1" id="KW-0812">Transmembrane</keyword>
<dbReference type="Proteomes" id="UP001296873">
    <property type="component" value="Unassembled WGS sequence"/>
</dbReference>
<accession>A0ABS1DEA4</accession>
<keyword evidence="3" id="KW-1185">Reference proteome</keyword>
<keyword evidence="1" id="KW-0472">Membrane</keyword>
<name>A0ABS1DEA4_9PROT</name>
<evidence type="ECO:0000256" key="1">
    <source>
        <dbReference type="SAM" id="Phobius"/>
    </source>
</evidence>
<organism evidence="2 3">
    <name type="scientific">Rhodovibrio sodomensis</name>
    <dbReference type="NCBI Taxonomy" id="1088"/>
    <lineage>
        <taxon>Bacteria</taxon>
        <taxon>Pseudomonadati</taxon>
        <taxon>Pseudomonadota</taxon>
        <taxon>Alphaproteobacteria</taxon>
        <taxon>Rhodospirillales</taxon>
        <taxon>Rhodovibrionaceae</taxon>
        <taxon>Rhodovibrio</taxon>
    </lineage>
</organism>
<evidence type="ECO:0000313" key="2">
    <source>
        <dbReference type="EMBL" id="MBK1668257.1"/>
    </source>
</evidence>
<gene>
    <name evidence="2" type="ORF">CKO28_09430</name>
</gene>
<reference evidence="2 3" key="1">
    <citation type="journal article" date="2020" name="Microorganisms">
        <title>Osmotic Adaptation and Compatible Solute Biosynthesis of Phototrophic Bacteria as Revealed from Genome Analyses.</title>
        <authorList>
            <person name="Imhoff J.F."/>
            <person name="Rahn T."/>
            <person name="Kunzel S."/>
            <person name="Keller A."/>
            <person name="Neulinger S.C."/>
        </authorList>
    </citation>
    <scope>NUCLEOTIDE SEQUENCE [LARGE SCALE GENOMIC DNA]</scope>
    <source>
        <strain evidence="2 3">DSM 9895</strain>
    </source>
</reference>
<dbReference type="EMBL" id="NRRL01000019">
    <property type="protein sequence ID" value="MBK1668257.1"/>
    <property type="molecule type" value="Genomic_DNA"/>
</dbReference>